<keyword evidence="9" id="KW-1185">Reference proteome</keyword>
<feature type="transmembrane region" description="Helical" evidence="6">
    <location>
        <begin position="243"/>
        <end position="266"/>
    </location>
</feature>
<dbReference type="Pfam" id="PF01061">
    <property type="entry name" value="ABC2_membrane"/>
    <property type="match status" value="1"/>
</dbReference>
<keyword evidence="2 6" id="KW-0812">Transmembrane</keyword>
<dbReference type="PROSITE" id="PS51012">
    <property type="entry name" value="ABC_TM2"/>
    <property type="match status" value="1"/>
</dbReference>
<comment type="caution">
    <text evidence="8">The sequence shown here is derived from an EMBL/GenBank/DDBJ whole genome shotgun (WGS) entry which is preliminary data.</text>
</comment>
<dbReference type="AlphaFoldDB" id="A0A6N7EJP4"/>
<reference evidence="8 9" key="1">
    <citation type="submission" date="2019-10" db="EMBL/GenBank/DDBJ databases">
        <title>Georgenia wutianyii sp. nov. and Georgenia yuyongxinii sp. nov. isolated from plateau pika (Ochotona curzoniae) in the Qinghai-Tibet plateau of China.</title>
        <authorList>
            <person name="Tian Z."/>
        </authorList>
    </citation>
    <scope>NUCLEOTIDE SEQUENCE [LARGE SCALE GENOMIC DNA]</scope>
    <source>
        <strain evidence="8 9">JCM 19765</strain>
    </source>
</reference>
<dbReference type="GO" id="GO:0043190">
    <property type="term" value="C:ATP-binding cassette (ABC) transporter complex"/>
    <property type="evidence" value="ECO:0007669"/>
    <property type="project" value="InterPro"/>
</dbReference>
<accession>A0A6N7EJP4</accession>
<feature type="transmembrane region" description="Helical" evidence="6">
    <location>
        <begin position="120"/>
        <end position="145"/>
    </location>
</feature>
<feature type="domain" description="ABC transmembrane type-2" evidence="7">
    <location>
        <begin position="41"/>
        <end position="269"/>
    </location>
</feature>
<dbReference type="RefSeq" id="WP_152194127.1">
    <property type="nucleotide sequence ID" value="NZ_VUKD01000001.1"/>
</dbReference>
<feature type="transmembrane region" description="Helical" evidence="6">
    <location>
        <begin position="188"/>
        <end position="206"/>
    </location>
</feature>
<evidence type="ECO:0000256" key="4">
    <source>
        <dbReference type="ARBA" id="ARBA00023136"/>
    </source>
</evidence>
<comment type="subcellular location">
    <subcellularLocation>
        <location evidence="6">Cell membrane</location>
        <topology evidence="6">Multi-pass membrane protein</topology>
    </subcellularLocation>
    <subcellularLocation>
        <location evidence="1">Membrane</location>
        <topology evidence="1">Multi-pass membrane protein</topology>
    </subcellularLocation>
</comment>
<feature type="transmembrane region" description="Helical" evidence="6">
    <location>
        <begin position="157"/>
        <end position="181"/>
    </location>
</feature>
<dbReference type="InterPro" id="IPR000412">
    <property type="entry name" value="ABC_2_transport"/>
</dbReference>
<evidence type="ECO:0000256" key="1">
    <source>
        <dbReference type="ARBA" id="ARBA00004141"/>
    </source>
</evidence>
<sequence length="272" mass="28619">MSTATLTHTPAPAAPATRTSSVHDLRLLVGRALRRDSRMLDAMIVNVVLPVAIMITFVYVFGGAIDTGTGGLPYIDFVVPAVMLMSGGYGAAATAAAITEDMTGGMIDRFRTLPVASWTVPASHVVASLARNLATTGIALAVAFALGFRPDATVLDWLLVVVVVAAYILTVSAMAVVWGLLVRSVQAASAFSFAVLFVPYVSDAFVPVESMPAVLRAFAEHQPTTPLVETLRSLLLDLPLGDAGWWTAAWLALGTVVAVPAAAVLFRRRTAR</sequence>
<evidence type="ECO:0000259" key="7">
    <source>
        <dbReference type="PROSITE" id="PS51012"/>
    </source>
</evidence>
<evidence type="ECO:0000256" key="6">
    <source>
        <dbReference type="RuleBase" id="RU361157"/>
    </source>
</evidence>
<proteinExistence type="inferred from homology"/>
<protein>
    <recommendedName>
        <fullName evidence="6">Transport permease protein</fullName>
    </recommendedName>
</protein>
<dbReference type="PIRSF" id="PIRSF006648">
    <property type="entry name" value="DrrB"/>
    <property type="match status" value="1"/>
</dbReference>
<dbReference type="GO" id="GO:0046677">
    <property type="term" value="P:response to antibiotic"/>
    <property type="evidence" value="ECO:0007669"/>
    <property type="project" value="UniProtKB-KW"/>
</dbReference>
<dbReference type="InterPro" id="IPR051784">
    <property type="entry name" value="Nod_factor_ABC_transporter"/>
</dbReference>
<evidence type="ECO:0000313" key="8">
    <source>
        <dbReference type="EMBL" id="MPV36977.1"/>
    </source>
</evidence>
<feature type="transmembrane region" description="Helical" evidence="6">
    <location>
        <begin position="43"/>
        <end position="65"/>
    </location>
</feature>
<dbReference type="PANTHER" id="PTHR43229">
    <property type="entry name" value="NODULATION PROTEIN J"/>
    <property type="match status" value="1"/>
</dbReference>
<dbReference type="InterPro" id="IPR013525">
    <property type="entry name" value="ABC2_TM"/>
</dbReference>
<evidence type="ECO:0000256" key="3">
    <source>
        <dbReference type="ARBA" id="ARBA00022989"/>
    </source>
</evidence>
<dbReference type="OrthoDB" id="670210at2"/>
<evidence type="ECO:0000313" key="9">
    <source>
        <dbReference type="Proteomes" id="UP000437709"/>
    </source>
</evidence>
<keyword evidence="6" id="KW-0813">Transport</keyword>
<evidence type="ECO:0000256" key="2">
    <source>
        <dbReference type="ARBA" id="ARBA00022692"/>
    </source>
</evidence>
<dbReference type="InterPro" id="IPR047817">
    <property type="entry name" value="ABC2_TM_bact-type"/>
</dbReference>
<keyword evidence="6" id="KW-1003">Cell membrane</keyword>
<comment type="similarity">
    <text evidence="6">Belongs to the ABC-2 integral membrane protein family.</text>
</comment>
<organism evidence="8 9">
    <name type="scientific">Georgenia subflava</name>
    <dbReference type="NCBI Taxonomy" id="1622177"/>
    <lineage>
        <taxon>Bacteria</taxon>
        <taxon>Bacillati</taxon>
        <taxon>Actinomycetota</taxon>
        <taxon>Actinomycetes</taxon>
        <taxon>Micrococcales</taxon>
        <taxon>Bogoriellaceae</taxon>
        <taxon>Georgenia</taxon>
    </lineage>
</organism>
<evidence type="ECO:0000256" key="5">
    <source>
        <dbReference type="ARBA" id="ARBA00023251"/>
    </source>
</evidence>
<dbReference type="EMBL" id="WHPC01000023">
    <property type="protein sequence ID" value="MPV36977.1"/>
    <property type="molecule type" value="Genomic_DNA"/>
</dbReference>
<gene>
    <name evidence="8" type="ORF">GB881_07900</name>
</gene>
<keyword evidence="3 6" id="KW-1133">Transmembrane helix</keyword>
<keyword evidence="5" id="KW-0046">Antibiotic resistance</keyword>
<feature type="transmembrane region" description="Helical" evidence="6">
    <location>
        <begin position="77"/>
        <end position="99"/>
    </location>
</feature>
<keyword evidence="4 6" id="KW-0472">Membrane</keyword>
<dbReference type="GO" id="GO:0140359">
    <property type="term" value="F:ABC-type transporter activity"/>
    <property type="evidence" value="ECO:0007669"/>
    <property type="project" value="InterPro"/>
</dbReference>
<dbReference type="Proteomes" id="UP000437709">
    <property type="component" value="Unassembled WGS sequence"/>
</dbReference>
<name>A0A6N7EJP4_9MICO</name>
<dbReference type="PANTHER" id="PTHR43229:SF2">
    <property type="entry name" value="NODULATION PROTEIN J"/>
    <property type="match status" value="1"/>
</dbReference>